<evidence type="ECO:0000313" key="3">
    <source>
        <dbReference type="Proteomes" id="UP001218188"/>
    </source>
</evidence>
<accession>A0AAD6STP5</accession>
<organism evidence="2 3">
    <name type="scientific">Mycena alexandri</name>
    <dbReference type="NCBI Taxonomy" id="1745969"/>
    <lineage>
        <taxon>Eukaryota</taxon>
        <taxon>Fungi</taxon>
        <taxon>Dikarya</taxon>
        <taxon>Basidiomycota</taxon>
        <taxon>Agaricomycotina</taxon>
        <taxon>Agaricomycetes</taxon>
        <taxon>Agaricomycetidae</taxon>
        <taxon>Agaricales</taxon>
        <taxon>Marasmiineae</taxon>
        <taxon>Mycenaceae</taxon>
        <taxon>Mycena</taxon>
    </lineage>
</organism>
<feature type="region of interest" description="Disordered" evidence="1">
    <location>
        <begin position="73"/>
        <end position="92"/>
    </location>
</feature>
<name>A0AAD6STP5_9AGAR</name>
<keyword evidence="3" id="KW-1185">Reference proteome</keyword>
<dbReference type="Proteomes" id="UP001218188">
    <property type="component" value="Unassembled WGS sequence"/>
</dbReference>
<proteinExistence type="predicted"/>
<evidence type="ECO:0000256" key="1">
    <source>
        <dbReference type="SAM" id="MobiDB-lite"/>
    </source>
</evidence>
<comment type="caution">
    <text evidence="2">The sequence shown here is derived from an EMBL/GenBank/DDBJ whole genome shotgun (WGS) entry which is preliminary data.</text>
</comment>
<dbReference type="AlphaFoldDB" id="A0AAD6STP5"/>
<sequence length="242" mass="26916">MTPVDSILVHVELIGALHEMPERPVGRGSQKIRSPSSLRKAEEKCELIKGTMGPESNNFQVGRIQRIPCNKIGAHHVPPRLPPQSDSPGRGKKPWHAVPQWQCCCLHNVHKPSIGLPLNLHIVLLGFNVNIYVVPHFIITLINSEFGNLGDGFNLGFTILFWLEVLQDVPALFFESKSALRMVELTAGHTSRFNVSTVRVLNTRVNLLFKFKLRTEIGGASFHSRPGITDELVGFCFGGDRC</sequence>
<reference evidence="2" key="1">
    <citation type="submission" date="2023-03" db="EMBL/GenBank/DDBJ databases">
        <title>Massive genome expansion in bonnet fungi (Mycena s.s.) driven by repeated elements and novel gene families across ecological guilds.</title>
        <authorList>
            <consortium name="Lawrence Berkeley National Laboratory"/>
            <person name="Harder C.B."/>
            <person name="Miyauchi S."/>
            <person name="Viragh M."/>
            <person name="Kuo A."/>
            <person name="Thoen E."/>
            <person name="Andreopoulos B."/>
            <person name="Lu D."/>
            <person name="Skrede I."/>
            <person name="Drula E."/>
            <person name="Henrissat B."/>
            <person name="Morin E."/>
            <person name="Kohler A."/>
            <person name="Barry K."/>
            <person name="LaButti K."/>
            <person name="Morin E."/>
            <person name="Salamov A."/>
            <person name="Lipzen A."/>
            <person name="Mereny Z."/>
            <person name="Hegedus B."/>
            <person name="Baldrian P."/>
            <person name="Stursova M."/>
            <person name="Weitz H."/>
            <person name="Taylor A."/>
            <person name="Grigoriev I.V."/>
            <person name="Nagy L.G."/>
            <person name="Martin F."/>
            <person name="Kauserud H."/>
        </authorList>
    </citation>
    <scope>NUCLEOTIDE SEQUENCE</scope>
    <source>
        <strain evidence="2">CBHHK200</strain>
    </source>
</reference>
<evidence type="ECO:0000313" key="2">
    <source>
        <dbReference type="EMBL" id="KAJ7032891.1"/>
    </source>
</evidence>
<gene>
    <name evidence="2" type="ORF">C8F04DRAFT_1235070</name>
</gene>
<protein>
    <submittedName>
        <fullName evidence="2">Uncharacterized protein</fullName>
    </submittedName>
</protein>
<dbReference type="EMBL" id="JARJCM010000069">
    <property type="protein sequence ID" value="KAJ7032891.1"/>
    <property type="molecule type" value="Genomic_DNA"/>
</dbReference>